<dbReference type="GO" id="GO:0015562">
    <property type="term" value="F:efflux transmembrane transporter activity"/>
    <property type="evidence" value="ECO:0007669"/>
    <property type="project" value="InterPro"/>
</dbReference>
<sequence>MTPTTAFPDVPPRPPAGPVIRLNDAVETGLQNQPTLHQAMAQTRAQQGRAGQAKAGLLPQLTATASYFRVRGAAGRGTASGAAGTPSAVATSNNSAGVDVYSFGGNASQLLWDFGQTYNRYRAADRLVESFEATQRTTSQTVIVNVRNAYFTARAQKDLETVARNTLANQLRHLAQTQGMVSVGTQPEIALAQARNDVASARVSLINAQNAYDVSKAQLAQAMGSGSDGGDFEIGDDELAPVEGEDGAPELLFDRAMKNRPELVALARQNESQRLTVRSIRGAYWPTLTASGGVAETGTDLGELGLAWNVGMTLAWPFYQGGLTKNQVREAEANLDATQAQIDTTKLAIRVDVQQASLSIRAAKASKIAAEEAVANARERLRLAEGRYGAGVGSIIELGDAQIAFTNANAQLVQAQFQLASARANLLAALGQR</sequence>
<dbReference type="InterPro" id="IPR028351">
    <property type="entry name" value="CyaE"/>
</dbReference>
<dbReference type="SUPFAM" id="SSF56954">
    <property type="entry name" value="Outer membrane efflux proteins (OEP)"/>
    <property type="match status" value="1"/>
</dbReference>
<accession>A0A0K1QDT8</accession>
<comment type="similarity">
    <text evidence="2">Belongs to the outer membrane factor (OMF) (TC 1.B.17) family.</text>
</comment>
<dbReference type="InterPro" id="IPR051906">
    <property type="entry name" value="TolC-like"/>
</dbReference>
<dbReference type="EMBL" id="CP012333">
    <property type="protein sequence ID" value="AKV03600.1"/>
    <property type="molecule type" value="Genomic_DNA"/>
</dbReference>
<dbReference type="InterPro" id="IPR003423">
    <property type="entry name" value="OMP_efflux"/>
</dbReference>
<dbReference type="GO" id="GO:0015288">
    <property type="term" value="F:porin activity"/>
    <property type="evidence" value="ECO:0007669"/>
    <property type="project" value="TreeGrafter"/>
</dbReference>
<gene>
    <name evidence="9" type="ORF">AKJ09_10263</name>
</gene>
<dbReference type="PANTHER" id="PTHR30026:SF20">
    <property type="entry name" value="OUTER MEMBRANE PROTEIN TOLC"/>
    <property type="match status" value="1"/>
</dbReference>
<evidence type="ECO:0000256" key="4">
    <source>
        <dbReference type="ARBA" id="ARBA00022452"/>
    </source>
</evidence>
<dbReference type="PANTHER" id="PTHR30026">
    <property type="entry name" value="OUTER MEMBRANE PROTEIN TOLC"/>
    <property type="match status" value="1"/>
</dbReference>
<dbReference type="Pfam" id="PF02321">
    <property type="entry name" value="OEP"/>
    <property type="match status" value="2"/>
</dbReference>
<keyword evidence="5" id="KW-0812">Transmembrane</keyword>
<dbReference type="KEGG" id="llu:AKJ09_10263"/>
<dbReference type="GO" id="GO:0009279">
    <property type="term" value="C:cell outer membrane"/>
    <property type="evidence" value="ECO:0007669"/>
    <property type="project" value="UniProtKB-SubCell"/>
</dbReference>
<keyword evidence="6" id="KW-0472">Membrane</keyword>
<evidence type="ECO:0000256" key="2">
    <source>
        <dbReference type="ARBA" id="ARBA00007613"/>
    </source>
</evidence>
<proteinExistence type="inferred from homology"/>
<organism evidence="9 10">
    <name type="scientific">Labilithrix luteola</name>
    <dbReference type="NCBI Taxonomy" id="1391654"/>
    <lineage>
        <taxon>Bacteria</taxon>
        <taxon>Pseudomonadati</taxon>
        <taxon>Myxococcota</taxon>
        <taxon>Polyangia</taxon>
        <taxon>Polyangiales</taxon>
        <taxon>Labilitrichaceae</taxon>
        <taxon>Labilithrix</taxon>
    </lineage>
</organism>
<dbReference type="STRING" id="1391654.AKJ09_10263"/>
<evidence type="ECO:0000256" key="6">
    <source>
        <dbReference type="ARBA" id="ARBA00023136"/>
    </source>
</evidence>
<evidence type="ECO:0000313" key="9">
    <source>
        <dbReference type="EMBL" id="AKV03600.1"/>
    </source>
</evidence>
<feature type="coiled-coil region" evidence="8">
    <location>
        <begin position="328"/>
        <end position="387"/>
    </location>
</feature>
<dbReference type="GO" id="GO:1990281">
    <property type="term" value="C:efflux pump complex"/>
    <property type="evidence" value="ECO:0007669"/>
    <property type="project" value="TreeGrafter"/>
</dbReference>
<evidence type="ECO:0000256" key="1">
    <source>
        <dbReference type="ARBA" id="ARBA00004442"/>
    </source>
</evidence>
<name>A0A0K1QDT8_9BACT</name>
<comment type="subcellular location">
    <subcellularLocation>
        <location evidence="1">Cell outer membrane</location>
    </subcellularLocation>
</comment>
<evidence type="ECO:0000313" key="10">
    <source>
        <dbReference type="Proteomes" id="UP000064967"/>
    </source>
</evidence>
<evidence type="ECO:0000256" key="5">
    <source>
        <dbReference type="ARBA" id="ARBA00022692"/>
    </source>
</evidence>
<evidence type="ECO:0000256" key="3">
    <source>
        <dbReference type="ARBA" id="ARBA00022448"/>
    </source>
</evidence>
<keyword evidence="3" id="KW-0813">Transport</keyword>
<keyword evidence="7" id="KW-0998">Cell outer membrane</keyword>
<dbReference type="Proteomes" id="UP000064967">
    <property type="component" value="Chromosome"/>
</dbReference>
<dbReference type="Gene3D" id="1.20.1600.10">
    <property type="entry name" value="Outer membrane efflux proteins (OEP)"/>
    <property type="match status" value="1"/>
</dbReference>
<protein>
    <submittedName>
        <fullName evidence="9">Outer membrane efflux protein</fullName>
    </submittedName>
</protein>
<keyword evidence="10" id="KW-1185">Reference proteome</keyword>
<evidence type="ECO:0000256" key="7">
    <source>
        <dbReference type="ARBA" id="ARBA00023237"/>
    </source>
</evidence>
<evidence type="ECO:0000256" key="8">
    <source>
        <dbReference type="SAM" id="Coils"/>
    </source>
</evidence>
<keyword evidence="8" id="KW-0175">Coiled coil</keyword>
<dbReference type="AlphaFoldDB" id="A0A0K1QDT8"/>
<reference evidence="9 10" key="1">
    <citation type="submission" date="2015-08" db="EMBL/GenBank/DDBJ databases">
        <authorList>
            <person name="Babu N.S."/>
            <person name="Beckwith C.J."/>
            <person name="Beseler K.G."/>
            <person name="Brison A."/>
            <person name="Carone J.V."/>
            <person name="Caskin T.P."/>
            <person name="Diamond M."/>
            <person name="Durham M.E."/>
            <person name="Foxe J.M."/>
            <person name="Go M."/>
            <person name="Henderson B.A."/>
            <person name="Jones I.B."/>
            <person name="McGettigan J.A."/>
            <person name="Micheletti S.J."/>
            <person name="Nasrallah M.E."/>
            <person name="Ortiz D."/>
            <person name="Piller C.R."/>
            <person name="Privatt S.R."/>
            <person name="Schneider S.L."/>
            <person name="Sharp S."/>
            <person name="Smith T.C."/>
            <person name="Stanton J.D."/>
            <person name="Ullery H.E."/>
            <person name="Wilson R.J."/>
            <person name="Serrano M.G."/>
            <person name="Buck G."/>
            <person name="Lee V."/>
            <person name="Wang Y."/>
            <person name="Carvalho R."/>
            <person name="Voegtly L."/>
            <person name="Shi R."/>
            <person name="Duckworth R."/>
            <person name="Johnson A."/>
            <person name="Loviza R."/>
            <person name="Walstead R."/>
            <person name="Shah Z."/>
            <person name="Kiflezghi M."/>
            <person name="Wade K."/>
            <person name="Ball S.L."/>
            <person name="Bradley K.W."/>
            <person name="Asai D.J."/>
            <person name="Bowman C.A."/>
            <person name="Russell D.A."/>
            <person name="Pope W.H."/>
            <person name="Jacobs-Sera D."/>
            <person name="Hendrix R.W."/>
            <person name="Hatfull G.F."/>
        </authorList>
    </citation>
    <scope>NUCLEOTIDE SEQUENCE [LARGE SCALE GENOMIC DNA]</scope>
    <source>
        <strain evidence="9 10">DSM 27648</strain>
    </source>
</reference>
<dbReference type="PIRSF" id="PIRSF001892">
    <property type="entry name" value="CyaE"/>
    <property type="match status" value="1"/>
</dbReference>
<keyword evidence="4" id="KW-1134">Transmembrane beta strand</keyword>